<feature type="region of interest" description="Disordered" evidence="9">
    <location>
        <begin position="976"/>
        <end position="996"/>
    </location>
</feature>
<feature type="compositionally biased region" description="Basic and acidic residues" evidence="9">
    <location>
        <begin position="1287"/>
        <end position="1311"/>
    </location>
</feature>
<keyword evidence="12" id="KW-1185">Reference proteome</keyword>
<feature type="compositionally biased region" description="Basic and acidic residues" evidence="9">
    <location>
        <begin position="1403"/>
        <end position="1417"/>
    </location>
</feature>
<dbReference type="GO" id="GO:0000981">
    <property type="term" value="F:DNA-binding transcription factor activity, RNA polymerase II-specific"/>
    <property type="evidence" value="ECO:0007669"/>
    <property type="project" value="InterPro"/>
</dbReference>
<comment type="similarity">
    <text evidence="2">Belongs to the Antp homeobox family.</text>
</comment>
<gene>
    <name evidence="11" type="ORF">GEV33_007753</name>
</gene>
<dbReference type="InterPro" id="IPR022132">
    <property type="entry name" value="Abdominal-A"/>
</dbReference>
<evidence type="ECO:0000256" key="9">
    <source>
        <dbReference type="SAM" id="MobiDB-lite"/>
    </source>
</evidence>
<dbReference type="InterPro" id="IPR009057">
    <property type="entry name" value="Homeodomain-like_sf"/>
</dbReference>
<dbReference type="InterPro" id="IPR020479">
    <property type="entry name" value="HD_metazoa"/>
</dbReference>
<dbReference type="GO" id="GO:0000978">
    <property type="term" value="F:RNA polymerase II cis-regulatory region sequence-specific DNA binding"/>
    <property type="evidence" value="ECO:0007669"/>
    <property type="project" value="TreeGrafter"/>
</dbReference>
<accession>A0A8J6HIL1</accession>
<keyword evidence="3" id="KW-0217">Developmental protein</keyword>
<proteinExistence type="inferred from homology"/>
<sequence length="1559" mass="172299">MSPGCGVSSEWYRTPPPGFGARFERGGRKSRRSCGGGGTKRGRWESEAIVDHYQDIVEAPESSVPNDRRVTVLGFLRRRRDAPILLATSASASRFGLIRRVFMRREKNLCDHEKSLMRIYGRTISRIGFVGTAWPGELEADVRMELAGEHRLKRWRVKAEGAARFCPLDVSAVTRAPQMGAERSIAVPKSSAVYVSTGAPRTQKEKSAMVLNCFDLIFYNERKTCAVQPSEYEKCAVQWPGPSLEAMSSKFIIDSMLPKYHQQFHHQQLFQSPAATASLDAGLATCSSSSPSGSSPQHSSSSASSTSPAARMYPYVSAAAAHHHHQQQAAAAVAFGAASGSMVPSFSSTASTAALAAAVDAAADKSCRYTAGLAANVAPADSMVNYTLGHHHQNGAAVSAASSVSAASASMAVAAQFYHQAASAVVDPLNSCSQPAAPGGQPIPDIPRYPWMSITGTRRHDDDGLIVRRSPPSRRMLIKHAFDGYLVGNNNKPSRKSALFTADNHGFISVPIGLDWMSPFDRVVCGPSPGPSSNYFIAFLPLPPCRRTSLIEEPGYKLPFFVPLPQQLCSLDSFHDVETGPKNETGRFNSDIYRGNGWTADGASRYSNLYYSCGNLFESVGRFENYPVLVDFFNERVDVKDSPLCRNQKSLSPLVILREGDESLNGNRVLTDDCPSRAKWPIEEIVAIVCITGYSRYMRHCMDRFLFMSDPFWSRAHPPVPRDADFCYPGHGNTPSLPLRKFLAADIIHSFRYRIKNGFLFLAQHVNTVSRIFDCLAAVNPILQLPSGSPRLFVRSFEAVLMEKSSSLVGMKRPALDGGRNVINKEFSRRSSSQMARNIQECPDIKVNFYASGDKVAEEYVNDICCRQDVVHHVQTSLPITARSTHRLLHTQHTHFQLLSMFMFSSCAPKCLTYITPVHNLQLSSRLIKTQHPGTVDGASDRLIRARNIFNNLSQTGRIFTSIPSFNSSDPIRVKIAPRPPHEPPKRERNSECTSGRSLDGCAELHYVCKRPFSRRNGSSSSCDAISGGAAVAMQVGHEQDLNGNGSRRLINIKDTLHNEMLTPTVPSEPQGTAPDKSTLARHDTTHVTQTRLQLSCRGRSFDSRPIRCAMVATSSHITIKLTTPPDAAPRILPGLINKSGVGFLIRFALIADPGSAGPRKSLPVRRVPLVIYAAPAEGRNKGQSNILRRVGGMFYCAFSRGINRAQTVDGPNGCPRRRGRQTYTRFQTLELEKEFHFNHYLTRRRRIEIAHALCLTERQIKIWFQNRRMKLKKELRAVKEINEQARREREEQERHKQQQQEKQQKIETHSSIHQHHHDPMKMGLDKGAGSDLLKAVSKIFLKLTESGKEWHHRHIRLITGFILVAIIFLCEEGEPVPGHTGWPRYHHGFGHISSNSVPKQNSRGESRPGRPRHELPINESVAAAKSPFGNFPIAEKFPGSGKHTPISEGVGEASNEACGGHYGDAIGWERPRTRRSRSRPPPPCAGARQPRRARRSSARKSIATGSAGAILDGCRARRLSRTRRVGREGGRTGARARASSPRCISRDIRGDSGSGRKN</sequence>
<feature type="domain" description="Homeobox" evidence="10">
    <location>
        <begin position="1215"/>
        <end position="1275"/>
    </location>
</feature>
<dbReference type="GO" id="GO:0005634">
    <property type="term" value="C:nucleus"/>
    <property type="evidence" value="ECO:0007669"/>
    <property type="project" value="UniProtKB-SubCell"/>
</dbReference>
<feature type="compositionally biased region" description="Polar residues" evidence="9">
    <location>
        <begin position="1393"/>
        <end position="1402"/>
    </location>
</feature>
<dbReference type="GO" id="GO:0009952">
    <property type="term" value="P:anterior/posterior pattern specification"/>
    <property type="evidence" value="ECO:0007669"/>
    <property type="project" value="TreeGrafter"/>
</dbReference>
<dbReference type="PROSITE" id="PS50071">
    <property type="entry name" value="HOMEOBOX_2"/>
    <property type="match status" value="1"/>
</dbReference>
<dbReference type="Gene3D" id="1.10.10.60">
    <property type="entry name" value="Homeodomain-like"/>
    <property type="match status" value="1"/>
</dbReference>
<dbReference type="FunFam" id="1.10.10.60:FF:000193">
    <property type="entry name" value="Ultrabithorax, isoform C"/>
    <property type="match status" value="1"/>
</dbReference>
<feature type="region of interest" description="Disordered" evidence="9">
    <location>
        <begin position="1063"/>
        <end position="1087"/>
    </location>
</feature>
<dbReference type="GO" id="GO:0000122">
    <property type="term" value="P:negative regulation of transcription by RNA polymerase II"/>
    <property type="evidence" value="ECO:0007669"/>
    <property type="project" value="TreeGrafter"/>
</dbReference>
<dbReference type="SUPFAM" id="SSF46689">
    <property type="entry name" value="Homeodomain-like"/>
    <property type="match status" value="1"/>
</dbReference>
<keyword evidence="6 7" id="KW-0539">Nucleus</keyword>
<evidence type="ECO:0000256" key="6">
    <source>
        <dbReference type="ARBA" id="ARBA00023242"/>
    </source>
</evidence>
<dbReference type="Pfam" id="PF00046">
    <property type="entry name" value="Homeodomain"/>
    <property type="match status" value="1"/>
</dbReference>
<dbReference type="InterPro" id="IPR050296">
    <property type="entry name" value="Antp_homeobox"/>
</dbReference>
<keyword evidence="4 7" id="KW-0238">DNA-binding</keyword>
<dbReference type="InterPro" id="IPR001356">
    <property type="entry name" value="HD"/>
</dbReference>
<dbReference type="PANTHER" id="PTHR45659:SF4">
    <property type="entry name" value="HOMEOBOX PROTEIN ABDOMINAL-A"/>
    <property type="match status" value="1"/>
</dbReference>
<comment type="caution">
    <text evidence="11">The sequence shown here is derived from an EMBL/GenBank/DDBJ whole genome shotgun (WGS) entry which is preliminary data.</text>
</comment>
<evidence type="ECO:0000259" key="10">
    <source>
        <dbReference type="PROSITE" id="PS50071"/>
    </source>
</evidence>
<evidence type="ECO:0000256" key="3">
    <source>
        <dbReference type="ARBA" id="ARBA00022473"/>
    </source>
</evidence>
<evidence type="ECO:0000256" key="5">
    <source>
        <dbReference type="ARBA" id="ARBA00023155"/>
    </source>
</evidence>
<keyword evidence="5 7" id="KW-0371">Homeobox</keyword>
<comment type="subcellular location">
    <subcellularLocation>
        <location evidence="1 7 8">Nucleus</location>
    </subcellularLocation>
</comment>
<reference evidence="11" key="2">
    <citation type="submission" date="2021-08" db="EMBL/GenBank/DDBJ databases">
        <authorList>
            <person name="Eriksson T."/>
        </authorList>
    </citation>
    <scope>NUCLEOTIDE SEQUENCE</scope>
    <source>
        <strain evidence="11">Stoneville</strain>
        <tissue evidence="11">Whole head</tissue>
    </source>
</reference>
<dbReference type="PRINTS" id="PR00024">
    <property type="entry name" value="HOMEOBOX"/>
</dbReference>
<dbReference type="PROSITE" id="PS00027">
    <property type="entry name" value="HOMEOBOX_1"/>
    <property type="match status" value="1"/>
</dbReference>
<dbReference type="Pfam" id="PF12407">
    <property type="entry name" value="Abdominal-A"/>
    <property type="match status" value="1"/>
</dbReference>
<feature type="region of interest" description="Disordered" evidence="9">
    <location>
        <begin position="1391"/>
        <end position="1417"/>
    </location>
</feature>
<evidence type="ECO:0000256" key="8">
    <source>
        <dbReference type="RuleBase" id="RU000682"/>
    </source>
</evidence>
<evidence type="ECO:0000256" key="2">
    <source>
        <dbReference type="ARBA" id="ARBA00009107"/>
    </source>
</evidence>
<organism evidence="11 12">
    <name type="scientific">Tenebrio molitor</name>
    <name type="common">Yellow mealworm beetle</name>
    <dbReference type="NCBI Taxonomy" id="7067"/>
    <lineage>
        <taxon>Eukaryota</taxon>
        <taxon>Metazoa</taxon>
        <taxon>Ecdysozoa</taxon>
        <taxon>Arthropoda</taxon>
        <taxon>Hexapoda</taxon>
        <taxon>Insecta</taxon>
        <taxon>Pterygota</taxon>
        <taxon>Neoptera</taxon>
        <taxon>Endopterygota</taxon>
        <taxon>Coleoptera</taxon>
        <taxon>Polyphaga</taxon>
        <taxon>Cucujiformia</taxon>
        <taxon>Tenebrionidae</taxon>
        <taxon>Tenebrio</taxon>
    </lineage>
</organism>
<feature type="compositionally biased region" description="Low complexity" evidence="9">
    <location>
        <begin position="1534"/>
        <end position="1543"/>
    </location>
</feature>
<feature type="region of interest" description="Disordered" evidence="9">
    <location>
        <begin position="1433"/>
        <end position="1559"/>
    </location>
</feature>
<protein>
    <recommendedName>
        <fullName evidence="10">Homeobox domain-containing protein</fullName>
    </recommendedName>
</protein>
<evidence type="ECO:0000313" key="12">
    <source>
        <dbReference type="Proteomes" id="UP000719412"/>
    </source>
</evidence>
<evidence type="ECO:0000256" key="7">
    <source>
        <dbReference type="PROSITE-ProRule" id="PRU00108"/>
    </source>
</evidence>
<dbReference type="SMART" id="SM00389">
    <property type="entry name" value="HOX"/>
    <property type="match status" value="1"/>
</dbReference>
<dbReference type="Proteomes" id="UP000719412">
    <property type="component" value="Unassembled WGS sequence"/>
</dbReference>
<dbReference type="PANTHER" id="PTHR45659">
    <property type="entry name" value="HOMEOBOX PROTEIN HOX"/>
    <property type="match status" value="1"/>
</dbReference>
<evidence type="ECO:0000256" key="1">
    <source>
        <dbReference type="ARBA" id="ARBA00004123"/>
    </source>
</evidence>
<feature type="region of interest" description="Disordered" evidence="9">
    <location>
        <begin position="18"/>
        <end position="42"/>
    </location>
</feature>
<dbReference type="EMBL" id="JABDTM020023648">
    <property type="protein sequence ID" value="KAH0815038.1"/>
    <property type="molecule type" value="Genomic_DNA"/>
</dbReference>
<reference evidence="11" key="1">
    <citation type="journal article" date="2020" name="J Insects Food Feed">
        <title>The yellow mealworm (Tenebrio molitor) genome: a resource for the emerging insects as food and feed industry.</title>
        <authorList>
            <person name="Eriksson T."/>
            <person name="Andere A."/>
            <person name="Kelstrup H."/>
            <person name="Emery V."/>
            <person name="Picard C."/>
        </authorList>
    </citation>
    <scope>NUCLEOTIDE SEQUENCE</scope>
    <source>
        <strain evidence="11">Stoneville</strain>
        <tissue evidence="11">Whole head</tissue>
    </source>
</reference>
<feature type="region of interest" description="Disordered" evidence="9">
    <location>
        <begin position="287"/>
        <end position="306"/>
    </location>
</feature>
<feature type="compositionally biased region" description="Basic and acidic residues" evidence="9">
    <location>
        <begin position="980"/>
        <end position="991"/>
    </location>
</feature>
<feature type="region of interest" description="Disordered" evidence="9">
    <location>
        <begin position="1287"/>
        <end position="1318"/>
    </location>
</feature>
<feature type="compositionally biased region" description="Basic residues" evidence="9">
    <location>
        <begin position="1490"/>
        <end position="1499"/>
    </location>
</feature>
<dbReference type="InterPro" id="IPR017970">
    <property type="entry name" value="Homeobox_CS"/>
</dbReference>
<dbReference type="CDD" id="cd00086">
    <property type="entry name" value="homeodomain"/>
    <property type="match status" value="1"/>
</dbReference>
<feature type="DNA-binding region" description="Homeobox" evidence="7">
    <location>
        <begin position="1217"/>
        <end position="1276"/>
    </location>
</feature>
<evidence type="ECO:0000313" key="11">
    <source>
        <dbReference type="EMBL" id="KAH0815038.1"/>
    </source>
</evidence>
<name>A0A8J6HIL1_TENMO</name>
<evidence type="ECO:0000256" key="4">
    <source>
        <dbReference type="ARBA" id="ARBA00023125"/>
    </source>
</evidence>